<dbReference type="PROSITE" id="PS50222">
    <property type="entry name" value="EF_HAND_2"/>
    <property type="match status" value="2"/>
</dbReference>
<organism evidence="4 5">
    <name type="scientific">Rotaria sordida</name>
    <dbReference type="NCBI Taxonomy" id="392033"/>
    <lineage>
        <taxon>Eukaryota</taxon>
        <taxon>Metazoa</taxon>
        <taxon>Spiralia</taxon>
        <taxon>Gnathifera</taxon>
        <taxon>Rotifera</taxon>
        <taxon>Eurotatoria</taxon>
        <taxon>Bdelloidea</taxon>
        <taxon>Philodinida</taxon>
        <taxon>Philodinidae</taxon>
        <taxon>Rotaria</taxon>
    </lineage>
</organism>
<evidence type="ECO:0000313" key="4">
    <source>
        <dbReference type="EMBL" id="CAF1418882.1"/>
    </source>
</evidence>
<evidence type="ECO:0000259" key="3">
    <source>
        <dbReference type="PROSITE" id="PS50222"/>
    </source>
</evidence>
<sequence length="172" mass="20572">MNKYDIEKLFHECDRKRKGYLDREDIKVASIRLYGIKLDKYKIERLLSNIPNRTQPGLTLDEFIDFYKIERLLSNIPNRTQPGLTLDEFIDFVHSYNHQIDREDQNREIFLILDRTCKGFLTKEDFIRAFERINIKLKTETIDSAFKQLDVDGDGRVSYRDFDSMMNYVADE</sequence>
<dbReference type="EMBL" id="CAJNOU010003951">
    <property type="protein sequence ID" value="CAF1418882.1"/>
    <property type="molecule type" value="Genomic_DNA"/>
</dbReference>
<keyword evidence="2" id="KW-0106">Calcium</keyword>
<protein>
    <recommendedName>
        <fullName evidence="3">EF-hand domain-containing protein</fullName>
    </recommendedName>
</protein>
<evidence type="ECO:0000256" key="2">
    <source>
        <dbReference type="ARBA" id="ARBA00022837"/>
    </source>
</evidence>
<dbReference type="AlphaFoldDB" id="A0A815M439"/>
<keyword evidence="1" id="KW-0677">Repeat</keyword>
<accession>A0A815M439</accession>
<feature type="domain" description="EF-hand" evidence="3">
    <location>
        <begin position="137"/>
        <end position="172"/>
    </location>
</feature>
<dbReference type="SUPFAM" id="SSF47473">
    <property type="entry name" value="EF-hand"/>
    <property type="match status" value="1"/>
</dbReference>
<gene>
    <name evidence="4" type="ORF">SEV965_LOCUS32206</name>
</gene>
<evidence type="ECO:0000256" key="1">
    <source>
        <dbReference type="ARBA" id="ARBA00022737"/>
    </source>
</evidence>
<comment type="caution">
    <text evidence="4">The sequence shown here is derived from an EMBL/GenBank/DDBJ whole genome shotgun (WGS) entry which is preliminary data.</text>
</comment>
<dbReference type="PROSITE" id="PS00018">
    <property type="entry name" value="EF_HAND_1"/>
    <property type="match status" value="1"/>
</dbReference>
<dbReference type="InterPro" id="IPR018247">
    <property type="entry name" value="EF_Hand_1_Ca_BS"/>
</dbReference>
<dbReference type="Pfam" id="PF13499">
    <property type="entry name" value="EF-hand_7"/>
    <property type="match status" value="2"/>
</dbReference>
<dbReference type="InterPro" id="IPR050145">
    <property type="entry name" value="Centrin_CML-like"/>
</dbReference>
<feature type="domain" description="EF-hand" evidence="3">
    <location>
        <begin position="101"/>
        <end position="136"/>
    </location>
</feature>
<reference evidence="4" key="1">
    <citation type="submission" date="2021-02" db="EMBL/GenBank/DDBJ databases">
        <authorList>
            <person name="Nowell W R."/>
        </authorList>
    </citation>
    <scope>NUCLEOTIDE SEQUENCE</scope>
</reference>
<name>A0A815M439_9BILA</name>
<dbReference type="Gene3D" id="1.10.238.10">
    <property type="entry name" value="EF-hand"/>
    <property type="match status" value="1"/>
</dbReference>
<dbReference type="PANTHER" id="PTHR23050">
    <property type="entry name" value="CALCIUM BINDING PROTEIN"/>
    <property type="match status" value="1"/>
</dbReference>
<dbReference type="InterPro" id="IPR002048">
    <property type="entry name" value="EF_hand_dom"/>
</dbReference>
<proteinExistence type="predicted"/>
<dbReference type="InterPro" id="IPR011992">
    <property type="entry name" value="EF-hand-dom_pair"/>
</dbReference>
<dbReference type="GO" id="GO:0005509">
    <property type="term" value="F:calcium ion binding"/>
    <property type="evidence" value="ECO:0007669"/>
    <property type="project" value="InterPro"/>
</dbReference>
<evidence type="ECO:0000313" key="5">
    <source>
        <dbReference type="Proteomes" id="UP000663889"/>
    </source>
</evidence>
<dbReference type="CDD" id="cd00051">
    <property type="entry name" value="EFh"/>
    <property type="match status" value="1"/>
</dbReference>
<dbReference type="SMART" id="SM00054">
    <property type="entry name" value="EFh"/>
    <property type="match status" value="3"/>
</dbReference>
<dbReference type="Proteomes" id="UP000663889">
    <property type="component" value="Unassembled WGS sequence"/>
</dbReference>